<organism evidence="2 3">
    <name type="scientific">Candidatus Desulfatibia profunda</name>
    <dbReference type="NCBI Taxonomy" id="2841695"/>
    <lineage>
        <taxon>Bacteria</taxon>
        <taxon>Pseudomonadati</taxon>
        <taxon>Thermodesulfobacteriota</taxon>
        <taxon>Desulfobacteria</taxon>
        <taxon>Desulfobacterales</taxon>
        <taxon>Desulfobacterales incertae sedis</taxon>
        <taxon>Candidatus Desulfatibia</taxon>
    </lineage>
</organism>
<evidence type="ECO:0000313" key="2">
    <source>
        <dbReference type="EMBL" id="MBC8361628.1"/>
    </source>
</evidence>
<proteinExistence type="predicted"/>
<dbReference type="Proteomes" id="UP000603434">
    <property type="component" value="Unassembled WGS sequence"/>
</dbReference>
<feature type="compositionally biased region" description="Polar residues" evidence="1">
    <location>
        <begin position="1"/>
        <end position="12"/>
    </location>
</feature>
<dbReference type="EMBL" id="JACNJH010000142">
    <property type="protein sequence ID" value="MBC8361628.1"/>
    <property type="molecule type" value="Genomic_DNA"/>
</dbReference>
<reference evidence="2 3" key="1">
    <citation type="submission" date="2020-08" db="EMBL/GenBank/DDBJ databases">
        <title>Bridging the membrane lipid divide: bacteria of the FCB group superphylum have the potential to synthesize archaeal ether lipids.</title>
        <authorList>
            <person name="Villanueva L."/>
            <person name="Von Meijenfeldt F.A.B."/>
            <person name="Westbye A.B."/>
            <person name="Yadav S."/>
            <person name="Hopmans E.C."/>
            <person name="Dutilh B.E."/>
            <person name="Sinninghe Damste J.S."/>
        </authorList>
    </citation>
    <scope>NUCLEOTIDE SEQUENCE [LARGE SCALE GENOMIC DNA]</scope>
    <source>
        <strain evidence="2">NIOZ-UU30</strain>
    </source>
</reference>
<dbReference type="AlphaFoldDB" id="A0A8J6TMG1"/>
<evidence type="ECO:0008006" key="4">
    <source>
        <dbReference type="Google" id="ProtNLM"/>
    </source>
</evidence>
<comment type="caution">
    <text evidence="2">The sequence shown here is derived from an EMBL/GenBank/DDBJ whole genome shotgun (WGS) entry which is preliminary data.</text>
</comment>
<evidence type="ECO:0000313" key="3">
    <source>
        <dbReference type="Proteomes" id="UP000603434"/>
    </source>
</evidence>
<name>A0A8J6TMG1_9BACT</name>
<protein>
    <recommendedName>
        <fullName evidence="4">PilZ domain-containing protein</fullName>
    </recommendedName>
</protein>
<accession>A0A8J6TMG1</accession>
<gene>
    <name evidence="2" type="ORF">H8E23_09535</name>
</gene>
<evidence type="ECO:0000256" key="1">
    <source>
        <dbReference type="SAM" id="MobiDB-lite"/>
    </source>
</evidence>
<sequence length="162" mass="18585">MEKQTIYQNSNLGGRRTGQDRRVSPDTSYKGIEKRISEDRRKGTRQRRFPRFRAKEGSYTAIDSNYSIIGLIKDINKCGLAFQYVANGKKLDGTLTIDIFCSGKAFYLKNVPFKTISDFHVDCKSPFSTIILRQCCGRFDDLTENQISQLDHFIQNYTMGEA</sequence>
<feature type="compositionally biased region" description="Basic and acidic residues" evidence="1">
    <location>
        <begin position="31"/>
        <end position="41"/>
    </location>
</feature>
<feature type="region of interest" description="Disordered" evidence="1">
    <location>
        <begin position="1"/>
        <end position="46"/>
    </location>
</feature>